<feature type="compositionally biased region" description="Low complexity" evidence="1">
    <location>
        <begin position="1"/>
        <end position="14"/>
    </location>
</feature>
<accession>A0ABY9J0K3</accession>
<reference evidence="2 3" key="1">
    <citation type="submission" date="2023-03" db="EMBL/GenBank/DDBJ databases">
        <title>Isolation and description of six Streptomyces strains from soil environments, able to metabolize different microbial glucans.</title>
        <authorList>
            <person name="Widen T."/>
            <person name="Larsbrink J."/>
        </authorList>
    </citation>
    <scope>NUCLEOTIDE SEQUENCE [LARGE SCALE GENOMIC DNA]</scope>
    <source>
        <strain evidence="2 3">Alt2</strain>
    </source>
</reference>
<protein>
    <recommendedName>
        <fullName evidence="4">Esterase</fullName>
    </recommendedName>
</protein>
<keyword evidence="3" id="KW-1185">Reference proteome</keyword>
<sequence length="93" mass="9580">MRAAAADSAPSAASMGTYPQLLAGPTEPGPGVDRVVIACRASTGLLDARVPMPACLDQPPWRCLCLPTGHWTILSAPAELADILDAAFSYSAN</sequence>
<name>A0ABY9J0K3_9ACTN</name>
<gene>
    <name evidence="2" type="ORF">P8A19_40595</name>
</gene>
<organism evidence="2 3">
    <name type="scientific">Streptomyces poriferorum</name>
    <dbReference type="NCBI Taxonomy" id="2798799"/>
    <lineage>
        <taxon>Bacteria</taxon>
        <taxon>Bacillati</taxon>
        <taxon>Actinomycetota</taxon>
        <taxon>Actinomycetes</taxon>
        <taxon>Kitasatosporales</taxon>
        <taxon>Streptomycetaceae</taxon>
        <taxon>Streptomyces</taxon>
    </lineage>
</organism>
<evidence type="ECO:0000256" key="1">
    <source>
        <dbReference type="SAM" id="MobiDB-lite"/>
    </source>
</evidence>
<evidence type="ECO:0000313" key="3">
    <source>
        <dbReference type="Proteomes" id="UP001235744"/>
    </source>
</evidence>
<proteinExistence type="predicted"/>
<evidence type="ECO:0000313" key="2">
    <source>
        <dbReference type="EMBL" id="WLQ61340.1"/>
    </source>
</evidence>
<feature type="region of interest" description="Disordered" evidence="1">
    <location>
        <begin position="1"/>
        <end position="26"/>
    </location>
</feature>
<dbReference type="EMBL" id="CP120988">
    <property type="protein sequence ID" value="WLQ61340.1"/>
    <property type="molecule type" value="Genomic_DNA"/>
</dbReference>
<dbReference type="Proteomes" id="UP001235744">
    <property type="component" value="Chromosome"/>
</dbReference>
<evidence type="ECO:0008006" key="4">
    <source>
        <dbReference type="Google" id="ProtNLM"/>
    </source>
</evidence>
<dbReference type="RefSeq" id="WP_306068623.1">
    <property type="nucleotide sequence ID" value="NZ_CP120988.1"/>
</dbReference>